<dbReference type="Pfam" id="PF07082">
    <property type="entry name" value="DUF1350"/>
    <property type="match status" value="1"/>
</dbReference>
<feature type="compositionally biased region" description="Polar residues" evidence="1">
    <location>
        <begin position="20"/>
        <end position="40"/>
    </location>
</feature>
<dbReference type="PANTHER" id="PTHR34127:SF1">
    <property type="entry name" value="OS04G0405600 PROTEIN"/>
    <property type="match status" value="1"/>
</dbReference>
<gene>
    <name evidence="2" type="primary">g11117</name>
    <name evidence="2" type="ORF">VP750_LOCUS9958</name>
</gene>
<comment type="caution">
    <text evidence="2">The sequence shown here is derived from an EMBL/GenBank/DDBJ whole genome shotgun (WGS) entry which is preliminary data.</text>
</comment>
<reference evidence="2 3" key="1">
    <citation type="submission" date="2024-06" db="EMBL/GenBank/DDBJ databases">
        <authorList>
            <person name="Kraege A."/>
            <person name="Thomma B."/>
        </authorList>
    </citation>
    <scope>NUCLEOTIDE SEQUENCE [LARGE SCALE GENOMIC DNA]</scope>
</reference>
<protein>
    <submittedName>
        <fullName evidence="2">G11117 protein</fullName>
    </submittedName>
</protein>
<evidence type="ECO:0000313" key="2">
    <source>
        <dbReference type="EMBL" id="CAL5228052.1"/>
    </source>
</evidence>
<dbReference type="Gene3D" id="3.40.50.1820">
    <property type="entry name" value="alpha/beta hydrolase"/>
    <property type="match status" value="1"/>
</dbReference>
<dbReference type="Proteomes" id="UP001497392">
    <property type="component" value="Unassembled WGS sequence"/>
</dbReference>
<name>A0ABP1G8C9_9CHLO</name>
<dbReference type="PANTHER" id="PTHR34127">
    <property type="entry name" value="OS04G0405600 PROTEIN"/>
    <property type="match status" value="1"/>
</dbReference>
<sequence>MCPLHHRPSSAKALVARTGSARQQQDAARRTTCAQASPSRATPDLFETEVNGSWVIAPPQGRPKGTVHFLGGAFAGASPQLIYPLLLQLLARAGYTVISTPYAVTFKHLVCAGAVQKNFTTCVDTLRQTGRGYLVPDDRPIHGIGHSNGALLHLLIGSIYAPASASNILISFNNKQVKDAIPLSLGPIQSAVAQLRTQSWLSGIPSADGLITSAMGALSQSGLMLDERALRSVAPALDQLYSVFNEVGDGTVEFEPTPAESRSLIGSAYRVPYSLLVRFENDAIDETPEMSRILSSANPAGTTSVSLPGTHITPCGGDVAWQVGRSFSPVDAVALGVKAVVQADIRRLGDRLIGWLDGHT</sequence>
<proteinExistence type="predicted"/>
<keyword evidence="3" id="KW-1185">Reference proteome</keyword>
<accession>A0ABP1G8C9</accession>
<dbReference type="InterPro" id="IPR029058">
    <property type="entry name" value="AB_hydrolase_fold"/>
</dbReference>
<dbReference type="EMBL" id="CAXHTA020000017">
    <property type="protein sequence ID" value="CAL5228052.1"/>
    <property type="molecule type" value="Genomic_DNA"/>
</dbReference>
<evidence type="ECO:0000256" key="1">
    <source>
        <dbReference type="SAM" id="MobiDB-lite"/>
    </source>
</evidence>
<dbReference type="SUPFAM" id="SSF53474">
    <property type="entry name" value="alpha/beta-Hydrolases"/>
    <property type="match status" value="1"/>
</dbReference>
<feature type="region of interest" description="Disordered" evidence="1">
    <location>
        <begin position="1"/>
        <end position="40"/>
    </location>
</feature>
<dbReference type="InterPro" id="IPR010765">
    <property type="entry name" value="DUF1350"/>
</dbReference>
<evidence type="ECO:0000313" key="3">
    <source>
        <dbReference type="Proteomes" id="UP001497392"/>
    </source>
</evidence>
<organism evidence="2 3">
    <name type="scientific">Coccomyxa viridis</name>
    <dbReference type="NCBI Taxonomy" id="1274662"/>
    <lineage>
        <taxon>Eukaryota</taxon>
        <taxon>Viridiplantae</taxon>
        <taxon>Chlorophyta</taxon>
        <taxon>core chlorophytes</taxon>
        <taxon>Trebouxiophyceae</taxon>
        <taxon>Trebouxiophyceae incertae sedis</taxon>
        <taxon>Coccomyxaceae</taxon>
        <taxon>Coccomyxa</taxon>
    </lineage>
</organism>